<accession>A0A0R1WI96</accession>
<keyword evidence="1" id="KW-1133">Transmembrane helix</keyword>
<protein>
    <submittedName>
        <fullName evidence="2">Uncharacterized protein</fullName>
    </submittedName>
</protein>
<keyword evidence="3" id="KW-1185">Reference proteome</keyword>
<dbReference type="STRING" id="1423755.FC40_GL001127"/>
<evidence type="ECO:0000256" key="1">
    <source>
        <dbReference type="SAM" id="Phobius"/>
    </source>
</evidence>
<sequence>MCLLIRLLKRIHCLSDPYLHLVFVSYSKVLISFLRHLLMLIQLCFDVLILSCLHFHLLILLIRFVILIQI</sequence>
<proteinExistence type="predicted"/>
<keyword evidence="1" id="KW-0812">Transmembrane</keyword>
<comment type="caution">
    <text evidence="2">The sequence shown here is derived from an EMBL/GenBank/DDBJ whole genome shotgun (WGS) entry which is preliminary data.</text>
</comment>
<dbReference type="AlphaFoldDB" id="A0A0R1WI96"/>
<name>A0A0R1WI96_9LACO</name>
<feature type="transmembrane region" description="Helical" evidence="1">
    <location>
        <begin position="47"/>
        <end position="68"/>
    </location>
</feature>
<keyword evidence="1" id="KW-0472">Membrane</keyword>
<evidence type="ECO:0000313" key="3">
    <source>
        <dbReference type="Proteomes" id="UP000051054"/>
    </source>
</evidence>
<evidence type="ECO:0000313" key="2">
    <source>
        <dbReference type="EMBL" id="KRM17738.1"/>
    </source>
</evidence>
<dbReference type="EMBL" id="AZGD01000102">
    <property type="protein sequence ID" value="KRM17738.1"/>
    <property type="molecule type" value="Genomic_DNA"/>
</dbReference>
<reference evidence="2 3" key="1">
    <citation type="journal article" date="2015" name="Genome Announc.">
        <title>Expanding the biotechnology potential of lactobacilli through comparative genomics of 213 strains and associated genera.</title>
        <authorList>
            <person name="Sun Z."/>
            <person name="Harris H.M."/>
            <person name="McCann A."/>
            <person name="Guo C."/>
            <person name="Argimon S."/>
            <person name="Zhang W."/>
            <person name="Yang X."/>
            <person name="Jeffery I.B."/>
            <person name="Cooney J.C."/>
            <person name="Kagawa T.F."/>
            <person name="Liu W."/>
            <person name="Song Y."/>
            <person name="Salvetti E."/>
            <person name="Wrobel A."/>
            <person name="Rasinkangas P."/>
            <person name="Parkhill J."/>
            <person name="Rea M.C."/>
            <person name="O'Sullivan O."/>
            <person name="Ritari J."/>
            <person name="Douillard F.P."/>
            <person name="Paul Ross R."/>
            <person name="Yang R."/>
            <person name="Briner A.E."/>
            <person name="Felis G.E."/>
            <person name="de Vos W.M."/>
            <person name="Barrangou R."/>
            <person name="Klaenhammer T.R."/>
            <person name="Caufield P.W."/>
            <person name="Cui Y."/>
            <person name="Zhang H."/>
            <person name="O'Toole P.W."/>
        </authorList>
    </citation>
    <scope>NUCLEOTIDE SEQUENCE [LARGE SCALE GENOMIC DNA]</scope>
    <source>
        <strain evidence="2 3">DSM 18933</strain>
    </source>
</reference>
<organism evidence="2 3">
    <name type="scientific">Ligilactobacillus hayakitensis DSM 18933 = JCM 14209</name>
    <dbReference type="NCBI Taxonomy" id="1423755"/>
    <lineage>
        <taxon>Bacteria</taxon>
        <taxon>Bacillati</taxon>
        <taxon>Bacillota</taxon>
        <taxon>Bacilli</taxon>
        <taxon>Lactobacillales</taxon>
        <taxon>Lactobacillaceae</taxon>
        <taxon>Ligilactobacillus</taxon>
    </lineage>
</organism>
<gene>
    <name evidence="2" type="ORF">FC40_GL001127</name>
</gene>
<dbReference type="Proteomes" id="UP000051054">
    <property type="component" value="Unassembled WGS sequence"/>
</dbReference>